<reference evidence="2" key="1">
    <citation type="journal article" date="2021" name="Nat. Microbiol.">
        <title>Cocultivation of an ultrasmall environmental parasitic bacterium with lytic ability against bacteria associated with wastewater foams.</title>
        <authorList>
            <person name="Batinovic S."/>
            <person name="Rose J.J.A."/>
            <person name="Ratcliffe J."/>
            <person name="Seviour R.J."/>
            <person name="Petrovski S."/>
        </authorList>
    </citation>
    <scope>NUCLEOTIDE SEQUENCE</scope>
    <source>
        <strain evidence="2">JR1</strain>
    </source>
</reference>
<keyword evidence="1" id="KW-0812">Transmembrane</keyword>
<keyword evidence="3" id="KW-1185">Reference proteome</keyword>
<keyword evidence="1" id="KW-1133">Transmembrane helix</keyword>
<dbReference type="AlphaFoldDB" id="A0A857MS94"/>
<evidence type="ECO:0000313" key="3">
    <source>
        <dbReference type="Proteomes" id="UP001059824"/>
    </source>
</evidence>
<feature type="transmembrane region" description="Helical" evidence="1">
    <location>
        <begin position="293"/>
        <end position="314"/>
    </location>
</feature>
<keyword evidence="1" id="KW-0472">Membrane</keyword>
<dbReference type="RefSeq" id="WP_260763594.1">
    <property type="nucleotide sequence ID" value="NZ_CP045921.1"/>
</dbReference>
<dbReference type="Proteomes" id="UP001059824">
    <property type="component" value="Chromosome"/>
</dbReference>
<accession>A0A857MS94</accession>
<dbReference type="EMBL" id="CP045921">
    <property type="protein sequence ID" value="QHN42327.1"/>
    <property type="molecule type" value="Genomic_DNA"/>
</dbReference>
<evidence type="ECO:0000313" key="2">
    <source>
        <dbReference type="EMBL" id="QHN42327.1"/>
    </source>
</evidence>
<evidence type="ECO:0000256" key="1">
    <source>
        <dbReference type="SAM" id="Phobius"/>
    </source>
</evidence>
<gene>
    <name evidence="2" type="ORF">GII36_00440</name>
</gene>
<dbReference type="KEGG" id="mama:GII36_00440"/>
<name>A0A857MS94_9BACT</name>
<protein>
    <submittedName>
        <fullName evidence="2">Uncharacterized protein</fullName>
    </submittedName>
</protein>
<proteinExistence type="predicted"/>
<feature type="transmembrane region" description="Helical" evidence="1">
    <location>
        <begin position="240"/>
        <end position="265"/>
    </location>
</feature>
<feature type="transmembrane region" description="Helical" evidence="1">
    <location>
        <begin position="9"/>
        <end position="29"/>
    </location>
</feature>
<sequence>MKFFKIVRLSLWCVIIASCIAIITLNYSITKVVSDASSLRKITRSANTYEIVRGDILTPRILAEAQDTGYGALVDEKVVRTAVDKSFDDDNLDKLLVPATESMANWLGSKQPDATFRVDAQQQLTELADSLAAEMTAKILAQPICNYTNTSADIATGQCRLSILSEKEIRAGILVALKSQPTIKEGVLSSDQLTIPNSVISQTRNIPEYLNMLNSAAIFAAGIFALSSLWLLIKHRFRGVAVIGIGGLLAALTVFIAQGSGVAIVNSYVLEPGYQELARALAAATAAEMRMTLLPLAGASALLTVIGFVGWYLIRRRRSTQHEKARVHFGESKSDIDNTDA</sequence>
<feature type="transmembrane region" description="Helical" evidence="1">
    <location>
        <begin position="212"/>
        <end position="233"/>
    </location>
</feature>
<dbReference type="PROSITE" id="PS51257">
    <property type="entry name" value="PROKAR_LIPOPROTEIN"/>
    <property type="match status" value="1"/>
</dbReference>
<organism evidence="2 3">
    <name type="scientific">Candidatus Mycosynbacter amalyticus</name>
    <dbReference type="NCBI Taxonomy" id="2665156"/>
    <lineage>
        <taxon>Bacteria</taxon>
        <taxon>Candidatus Saccharimonadota</taxon>
        <taxon>Candidatus Saccharimonadota incertae sedis</taxon>
        <taxon>Candidatus Mycosynbacter</taxon>
    </lineage>
</organism>